<dbReference type="InterPro" id="IPR006131">
    <property type="entry name" value="Asp_carbamoyltransf_Asp/Orn-bd"/>
</dbReference>
<evidence type="ECO:0000256" key="5">
    <source>
        <dbReference type="ARBA" id="ARBA00043884"/>
    </source>
</evidence>
<evidence type="ECO:0000313" key="11">
    <source>
        <dbReference type="EMBL" id="MBI3128258.1"/>
    </source>
</evidence>
<dbReference type="PRINTS" id="PR00101">
    <property type="entry name" value="ATCASE"/>
</dbReference>
<dbReference type="Pfam" id="PF00185">
    <property type="entry name" value="OTCace"/>
    <property type="match status" value="1"/>
</dbReference>
<evidence type="ECO:0000256" key="3">
    <source>
        <dbReference type="ARBA" id="ARBA00022679"/>
    </source>
</evidence>
<dbReference type="GO" id="GO:0006520">
    <property type="term" value="P:amino acid metabolic process"/>
    <property type="evidence" value="ECO:0007669"/>
    <property type="project" value="InterPro"/>
</dbReference>
<evidence type="ECO:0000259" key="10">
    <source>
        <dbReference type="Pfam" id="PF02729"/>
    </source>
</evidence>
<reference evidence="11" key="1">
    <citation type="submission" date="2020-07" db="EMBL/GenBank/DDBJ databases">
        <title>Huge and variable diversity of episymbiotic CPR bacteria and DPANN archaea in groundwater ecosystems.</title>
        <authorList>
            <person name="He C.Y."/>
            <person name="Keren R."/>
            <person name="Whittaker M."/>
            <person name="Farag I.F."/>
            <person name="Doudna J."/>
            <person name="Cate J.H.D."/>
            <person name="Banfield J.F."/>
        </authorList>
    </citation>
    <scope>NUCLEOTIDE SEQUENCE</scope>
    <source>
        <strain evidence="11">NC_groundwater_763_Ag_S-0.2um_68_21</strain>
    </source>
</reference>
<dbReference type="NCBIfam" id="TIGR00670">
    <property type="entry name" value="asp_carb_tr"/>
    <property type="match status" value="1"/>
</dbReference>
<dbReference type="InterPro" id="IPR036901">
    <property type="entry name" value="Asp/Orn_carbamoylTrfase_sf"/>
</dbReference>
<comment type="subunit">
    <text evidence="7">Heterododecamer (2C3:3R2) of six catalytic PyrB chains organized as two trimers (C3), and six regulatory PyrI chains organized as three dimers (R2).</text>
</comment>
<evidence type="ECO:0000256" key="4">
    <source>
        <dbReference type="ARBA" id="ARBA00022975"/>
    </source>
</evidence>
<dbReference type="SUPFAM" id="SSF53671">
    <property type="entry name" value="Aspartate/ornithine carbamoyltransferase"/>
    <property type="match status" value="1"/>
</dbReference>
<proteinExistence type="inferred from homology"/>
<dbReference type="GO" id="GO:0004070">
    <property type="term" value="F:aspartate carbamoyltransferase activity"/>
    <property type="evidence" value="ECO:0007669"/>
    <property type="project" value="UniProtKB-UniRule"/>
</dbReference>
<dbReference type="GO" id="GO:0044205">
    <property type="term" value="P:'de novo' UMP biosynthetic process"/>
    <property type="evidence" value="ECO:0007669"/>
    <property type="project" value="UniProtKB-UniRule"/>
</dbReference>
<dbReference type="EC" id="2.1.3.2" evidence="7"/>
<evidence type="ECO:0000256" key="8">
    <source>
        <dbReference type="SAM" id="MobiDB-lite"/>
    </source>
</evidence>
<dbReference type="PANTHER" id="PTHR45753:SF6">
    <property type="entry name" value="ASPARTATE CARBAMOYLTRANSFERASE"/>
    <property type="match status" value="1"/>
</dbReference>
<feature type="binding site" evidence="7">
    <location>
        <position position="139"/>
    </location>
    <ligand>
        <name>carbamoyl phosphate</name>
        <dbReference type="ChEBI" id="CHEBI:58228"/>
    </ligand>
</feature>
<dbReference type="AlphaFoldDB" id="A0A932I062"/>
<dbReference type="PANTHER" id="PTHR45753">
    <property type="entry name" value="ORNITHINE CARBAMOYLTRANSFERASE, MITOCHONDRIAL"/>
    <property type="match status" value="1"/>
</dbReference>
<dbReference type="InterPro" id="IPR006130">
    <property type="entry name" value="Asp/Orn_carbamoylTrfase"/>
</dbReference>
<evidence type="ECO:0000259" key="9">
    <source>
        <dbReference type="Pfam" id="PF00185"/>
    </source>
</evidence>
<gene>
    <name evidence="7" type="primary">pyrB</name>
    <name evidence="11" type="ORF">HYZ11_11685</name>
</gene>
<feature type="domain" description="Aspartate/ornithine carbamoyltransferase Asp/Orn-binding" evidence="9">
    <location>
        <begin position="158"/>
        <end position="305"/>
    </location>
</feature>
<accession>A0A932I062</accession>
<evidence type="ECO:0000256" key="2">
    <source>
        <dbReference type="ARBA" id="ARBA00008896"/>
    </source>
</evidence>
<dbReference type="PRINTS" id="PR00100">
    <property type="entry name" value="AOTCASE"/>
</dbReference>
<comment type="function">
    <text evidence="5 7">Catalyzes the condensation of carbamoyl phosphate and aspartate to form carbamoyl aspartate and inorganic phosphate, the committed step in the de novo pyrimidine nucleotide biosynthesis pathway.</text>
</comment>
<feature type="binding site" evidence="7">
    <location>
        <position position="172"/>
    </location>
    <ligand>
        <name>L-aspartate</name>
        <dbReference type="ChEBI" id="CHEBI:29991"/>
    </ligand>
</feature>
<evidence type="ECO:0000256" key="7">
    <source>
        <dbReference type="HAMAP-Rule" id="MF_00001"/>
    </source>
</evidence>
<feature type="domain" description="Aspartate/ornithine carbamoyltransferase carbamoyl-P binding" evidence="10">
    <location>
        <begin position="9"/>
        <end position="152"/>
    </location>
</feature>
<dbReference type="InterPro" id="IPR002082">
    <property type="entry name" value="Asp_carbamoyltransf"/>
</dbReference>
<dbReference type="GO" id="GO:0006207">
    <property type="term" value="P:'de novo' pyrimidine nucleobase biosynthetic process"/>
    <property type="evidence" value="ECO:0007669"/>
    <property type="project" value="InterPro"/>
</dbReference>
<comment type="caution">
    <text evidence="11">The sequence shown here is derived from an EMBL/GenBank/DDBJ whole genome shotgun (WGS) entry which is preliminary data.</text>
</comment>
<comment type="catalytic activity">
    <reaction evidence="6 7">
        <text>carbamoyl phosphate + L-aspartate = N-carbamoyl-L-aspartate + phosphate + H(+)</text>
        <dbReference type="Rhea" id="RHEA:20013"/>
        <dbReference type="ChEBI" id="CHEBI:15378"/>
        <dbReference type="ChEBI" id="CHEBI:29991"/>
        <dbReference type="ChEBI" id="CHEBI:32814"/>
        <dbReference type="ChEBI" id="CHEBI:43474"/>
        <dbReference type="ChEBI" id="CHEBI:58228"/>
        <dbReference type="EC" id="2.1.3.2"/>
    </reaction>
</comment>
<feature type="region of interest" description="Disordered" evidence="8">
    <location>
        <begin position="311"/>
        <end position="340"/>
    </location>
</feature>
<dbReference type="Proteomes" id="UP000782312">
    <property type="component" value="Unassembled WGS sequence"/>
</dbReference>
<dbReference type="NCBIfam" id="NF002032">
    <property type="entry name" value="PRK00856.1"/>
    <property type="match status" value="1"/>
</dbReference>
<organism evidence="11 12">
    <name type="scientific">Tectimicrobiota bacterium</name>
    <dbReference type="NCBI Taxonomy" id="2528274"/>
    <lineage>
        <taxon>Bacteria</taxon>
        <taxon>Pseudomonadati</taxon>
        <taxon>Nitrospinota/Tectimicrobiota group</taxon>
        <taxon>Candidatus Tectimicrobiota</taxon>
    </lineage>
</organism>
<dbReference type="Gene3D" id="3.40.50.1370">
    <property type="entry name" value="Aspartate/ornithine carbamoyltransferase"/>
    <property type="match status" value="2"/>
</dbReference>
<feature type="binding site" evidence="7">
    <location>
        <position position="267"/>
    </location>
    <ligand>
        <name>carbamoyl phosphate</name>
        <dbReference type="ChEBI" id="CHEBI:58228"/>
    </ligand>
</feature>
<feature type="binding site" evidence="7">
    <location>
        <position position="111"/>
    </location>
    <ligand>
        <name>carbamoyl phosphate</name>
        <dbReference type="ChEBI" id="CHEBI:58228"/>
    </ligand>
</feature>
<evidence type="ECO:0000313" key="12">
    <source>
        <dbReference type="Proteomes" id="UP000782312"/>
    </source>
</evidence>
<evidence type="ECO:0000256" key="6">
    <source>
        <dbReference type="ARBA" id="ARBA00048859"/>
    </source>
</evidence>
<protein>
    <recommendedName>
        <fullName evidence="7">Aspartate carbamoyltransferase</fullName>
        <ecNumber evidence="7">2.1.3.2</ecNumber>
    </recommendedName>
    <alternativeName>
        <fullName evidence="7">Aspartate transcarbamylase</fullName>
        <shortName evidence="7">ATCase</shortName>
    </alternativeName>
</protein>
<comment type="pathway">
    <text evidence="1 7">Pyrimidine metabolism; UMP biosynthesis via de novo pathway; (S)-dihydroorotate from bicarbonate: step 2/3.</text>
</comment>
<keyword evidence="4 7" id="KW-0665">Pyrimidine biosynthesis</keyword>
<dbReference type="GO" id="GO:0005829">
    <property type="term" value="C:cytosol"/>
    <property type="evidence" value="ECO:0007669"/>
    <property type="project" value="TreeGrafter"/>
</dbReference>
<dbReference type="Pfam" id="PF02729">
    <property type="entry name" value="OTCace_N"/>
    <property type="match status" value="1"/>
</dbReference>
<dbReference type="HAMAP" id="MF_00001">
    <property type="entry name" value="Asp_carb_tr"/>
    <property type="match status" value="1"/>
</dbReference>
<feature type="binding site" evidence="7">
    <location>
        <position position="226"/>
    </location>
    <ligand>
        <name>L-aspartate</name>
        <dbReference type="ChEBI" id="CHEBI:29991"/>
    </ligand>
</feature>
<dbReference type="GO" id="GO:0016597">
    <property type="term" value="F:amino acid binding"/>
    <property type="evidence" value="ECO:0007669"/>
    <property type="project" value="InterPro"/>
</dbReference>
<dbReference type="PROSITE" id="PS00097">
    <property type="entry name" value="CARBAMOYLTRANSFERASE"/>
    <property type="match status" value="1"/>
</dbReference>
<evidence type="ECO:0000256" key="1">
    <source>
        <dbReference type="ARBA" id="ARBA00004852"/>
    </source>
</evidence>
<comment type="similarity">
    <text evidence="2 7">Belongs to the aspartate/ornithine carbamoyltransferase superfamily. ATCase family.</text>
</comment>
<feature type="binding site" evidence="7">
    <location>
        <position position="142"/>
    </location>
    <ligand>
        <name>carbamoyl phosphate</name>
        <dbReference type="ChEBI" id="CHEBI:58228"/>
    </ligand>
</feature>
<dbReference type="InterPro" id="IPR006132">
    <property type="entry name" value="Asp/Orn_carbamoyltranf_P-bd"/>
</dbReference>
<feature type="binding site" evidence="7">
    <location>
        <position position="89"/>
    </location>
    <ligand>
        <name>L-aspartate</name>
        <dbReference type="ChEBI" id="CHEBI:29991"/>
    </ligand>
</feature>
<feature type="binding site" evidence="7">
    <location>
        <position position="268"/>
    </location>
    <ligand>
        <name>carbamoyl phosphate</name>
        <dbReference type="ChEBI" id="CHEBI:58228"/>
    </ligand>
</feature>
<name>A0A932I062_UNCTE</name>
<feature type="binding site" evidence="7">
    <location>
        <position position="62"/>
    </location>
    <ligand>
        <name>carbamoyl phosphate</name>
        <dbReference type="ChEBI" id="CHEBI:58228"/>
    </ligand>
</feature>
<dbReference type="EMBL" id="JACPUR010000025">
    <property type="protein sequence ID" value="MBI3128258.1"/>
    <property type="molecule type" value="Genomic_DNA"/>
</dbReference>
<keyword evidence="3 7" id="KW-0808">Transferase</keyword>
<feature type="binding site" evidence="7">
    <location>
        <position position="61"/>
    </location>
    <ligand>
        <name>carbamoyl phosphate</name>
        <dbReference type="ChEBI" id="CHEBI:58228"/>
    </ligand>
</feature>
<sequence length="340" mass="36797">MIPEPYRRKDLLSIRELSAGEILFLLDQTDSFREVNERDIKKVPTLRGKTVVNLFFEASTRTRASFEIAGKRLSADVINLSASTSSAKKGESLRDTARNIEAMATDVLVVRHSASGAPHYLSRELRCSVVNAGDGCHEHPTQALLDLYTIREHKKDFQGLNVSIIGDIAHSRVARSDIAGLLKLGANVTICGPAPMLPAAAECLGARVTTRLDEAIEGADVAIALRIQLERGAGTTFPGNREYAATYGLTRKRLKGAKRNLLIMHPGPINRGVEMSPDVADGPFSVILEQVEYGVASRMAILYLLAGRKADEPPVSPPRLEEGGQPEAAPAGRTEDALAR</sequence>